<keyword evidence="3 4" id="KW-0560">Oxidoreductase</keyword>
<feature type="domain" description="Ketopantoate reductase N-terminal" evidence="5">
    <location>
        <begin position="3"/>
        <end position="151"/>
    </location>
</feature>
<accession>A0ABT5V9I6</accession>
<dbReference type="PANTHER" id="PTHR21708:SF26">
    <property type="entry name" value="2-DEHYDROPANTOATE 2-REDUCTASE"/>
    <property type="match status" value="1"/>
</dbReference>
<dbReference type="Pfam" id="PF08546">
    <property type="entry name" value="ApbA_C"/>
    <property type="match status" value="1"/>
</dbReference>
<organism evidence="7 8">
    <name type="scientific">Alkalihalobacterium chitinilyticum</name>
    <dbReference type="NCBI Taxonomy" id="2980103"/>
    <lineage>
        <taxon>Bacteria</taxon>
        <taxon>Bacillati</taxon>
        <taxon>Bacillota</taxon>
        <taxon>Bacilli</taxon>
        <taxon>Bacillales</taxon>
        <taxon>Bacillaceae</taxon>
        <taxon>Alkalihalobacterium</taxon>
    </lineage>
</organism>
<protein>
    <recommendedName>
        <fullName evidence="4">2-dehydropantoate 2-reductase</fullName>
        <ecNumber evidence="4">1.1.1.169</ecNumber>
    </recommendedName>
    <alternativeName>
        <fullName evidence="4">Ketopantoate reductase</fullName>
    </alternativeName>
</protein>
<dbReference type="InterPro" id="IPR051402">
    <property type="entry name" value="KPR-Related"/>
</dbReference>
<dbReference type="RefSeq" id="WP_275116736.1">
    <property type="nucleotide sequence ID" value="NZ_JAOTPO010000001.1"/>
</dbReference>
<comment type="caution">
    <text evidence="7">The sequence shown here is derived from an EMBL/GenBank/DDBJ whole genome shotgun (WGS) entry which is preliminary data.</text>
</comment>
<comment type="pathway">
    <text evidence="4">Cofactor biosynthesis; (R)-pantothenate biosynthesis; (R)-pantoate from 3-methyl-2-oxobutanoate: step 2/2.</text>
</comment>
<dbReference type="Gene3D" id="1.10.1040.10">
    <property type="entry name" value="N-(1-d-carboxylethyl)-l-norvaline Dehydrogenase, domain 2"/>
    <property type="match status" value="1"/>
</dbReference>
<evidence type="ECO:0000259" key="5">
    <source>
        <dbReference type="Pfam" id="PF02558"/>
    </source>
</evidence>
<dbReference type="SUPFAM" id="SSF51735">
    <property type="entry name" value="NAD(P)-binding Rossmann-fold domains"/>
    <property type="match status" value="1"/>
</dbReference>
<comment type="similarity">
    <text evidence="1 4">Belongs to the ketopantoate reductase family.</text>
</comment>
<comment type="catalytic activity">
    <reaction evidence="4">
        <text>(R)-pantoate + NADP(+) = 2-dehydropantoate + NADPH + H(+)</text>
        <dbReference type="Rhea" id="RHEA:16233"/>
        <dbReference type="ChEBI" id="CHEBI:11561"/>
        <dbReference type="ChEBI" id="CHEBI:15378"/>
        <dbReference type="ChEBI" id="CHEBI:15980"/>
        <dbReference type="ChEBI" id="CHEBI:57783"/>
        <dbReference type="ChEBI" id="CHEBI:58349"/>
        <dbReference type="EC" id="1.1.1.169"/>
    </reaction>
</comment>
<gene>
    <name evidence="7" type="primary">panE</name>
    <name evidence="7" type="ORF">N7Z68_01780</name>
</gene>
<dbReference type="NCBIfam" id="TIGR00745">
    <property type="entry name" value="apbA_panE"/>
    <property type="match status" value="1"/>
</dbReference>
<comment type="function">
    <text evidence="4">Catalyzes the NADPH-dependent reduction of ketopantoate into pantoic acid.</text>
</comment>
<name>A0ABT5V9I6_9BACI</name>
<dbReference type="GO" id="GO:0008677">
    <property type="term" value="F:2-dehydropantoate 2-reductase activity"/>
    <property type="evidence" value="ECO:0007669"/>
    <property type="project" value="UniProtKB-EC"/>
</dbReference>
<dbReference type="SUPFAM" id="SSF48179">
    <property type="entry name" value="6-phosphogluconate dehydrogenase C-terminal domain-like"/>
    <property type="match status" value="1"/>
</dbReference>
<proteinExistence type="inferred from homology"/>
<dbReference type="Proteomes" id="UP001148125">
    <property type="component" value="Unassembled WGS sequence"/>
</dbReference>
<evidence type="ECO:0000256" key="2">
    <source>
        <dbReference type="ARBA" id="ARBA00022857"/>
    </source>
</evidence>
<evidence type="ECO:0000256" key="4">
    <source>
        <dbReference type="RuleBase" id="RU362068"/>
    </source>
</evidence>
<dbReference type="InterPro" id="IPR013332">
    <property type="entry name" value="KPR_N"/>
</dbReference>
<evidence type="ECO:0000313" key="7">
    <source>
        <dbReference type="EMBL" id="MDE5412115.1"/>
    </source>
</evidence>
<dbReference type="InterPro" id="IPR013328">
    <property type="entry name" value="6PGD_dom2"/>
</dbReference>
<evidence type="ECO:0000256" key="3">
    <source>
        <dbReference type="ARBA" id="ARBA00023002"/>
    </source>
</evidence>
<dbReference type="InterPro" id="IPR013752">
    <property type="entry name" value="KPA_reductase"/>
</dbReference>
<reference evidence="7" key="1">
    <citation type="submission" date="2024-05" db="EMBL/GenBank/DDBJ databases">
        <title>Alkalihalobacillus sp. strain MEB203 novel alkaliphilic bacterium from Lonar Lake, India.</title>
        <authorList>
            <person name="Joshi A."/>
            <person name="Thite S."/>
            <person name="Mengade P."/>
        </authorList>
    </citation>
    <scope>NUCLEOTIDE SEQUENCE</scope>
    <source>
        <strain evidence="7">MEB 203</strain>
    </source>
</reference>
<dbReference type="InterPro" id="IPR003710">
    <property type="entry name" value="ApbA"/>
</dbReference>
<evidence type="ECO:0000256" key="1">
    <source>
        <dbReference type="ARBA" id="ARBA00007870"/>
    </source>
</evidence>
<keyword evidence="2 4" id="KW-0521">NADP</keyword>
<dbReference type="EMBL" id="JAOTPO010000001">
    <property type="protein sequence ID" value="MDE5412115.1"/>
    <property type="molecule type" value="Genomic_DNA"/>
</dbReference>
<dbReference type="EC" id="1.1.1.169" evidence="4"/>
<feature type="domain" description="Ketopantoate reductase C-terminal" evidence="6">
    <location>
        <begin position="177"/>
        <end position="301"/>
    </location>
</feature>
<dbReference type="InterPro" id="IPR036291">
    <property type="entry name" value="NAD(P)-bd_dom_sf"/>
</dbReference>
<evidence type="ECO:0000313" key="8">
    <source>
        <dbReference type="Proteomes" id="UP001148125"/>
    </source>
</evidence>
<dbReference type="Gene3D" id="3.40.50.720">
    <property type="entry name" value="NAD(P)-binding Rossmann-like Domain"/>
    <property type="match status" value="1"/>
</dbReference>
<evidence type="ECO:0000259" key="6">
    <source>
        <dbReference type="Pfam" id="PF08546"/>
    </source>
</evidence>
<dbReference type="InterPro" id="IPR008927">
    <property type="entry name" value="6-PGluconate_DH-like_C_sf"/>
</dbReference>
<keyword evidence="4" id="KW-0566">Pantothenate biosynthesis</keyword>
<dbReference type="Pfam" id="PF02558">
    <property type="entry name" value="ApbA"/>
    <property type="match status" value="1"/>
</dbReference>
<keyword evidence="8" id="KW-1185">Reference proteome</keyword>
<sequence>MNVLILGAGAVGGYFGGRLVENGVDVTFLVREKRQEQLKQHGLVIKSIHGDLQLEPKTLLSGQEVKPFDVIIIATKAQHLEVAIKSLEPYVGPATTIIPLLNGISHIYRLQEAFGNEKVIGGFCFIETTLNDLGHVIQTSKSHQLTFGELDGRGSSRIERLQQLFSETIASFKVSENILQDMWHKYLFITTLSGITTLMRSSIGPILEVQGGEKLTLQLFNEAASIMRAANAPIADDIVDKQKTIMKKQHYTMKASMLRDIEKGITIEADHLQGYLLTLADQFHLDVPLLRIIYHHLKVYEINLSKN</sequence>
<dbReference type="PANTHER" id="PTHR21708">
    <property type="entry name" value="PROBABLE 2-DEHYDROPANTOATE 2-REDUCTASE"/>
    <property type="match status" value="1"/>
</dbReference>
<dbReference type="NCBIfam" id="NF005094">
    <property type="entry name" value="PRK06522.2-5"/>
    <property type="match status" value="1"/>
</dbReference>